<keyword evidence="11" id="KW-1185">Reference proteome</keyword>
<keyword evidence="5 9" id="KW-0560">Oxidoreductase</keyword>
<dbReference type="PROSITE" id="PS00086">
    <property type="entry name" value="CYTOCHROME_P450"/>
    <property type="match status" value="1"/>
</dbReference>
<evidence type="ECO:0000256" key="6">
    <source>
        <dbReference type="ARBA" id="ARBA00023004"/>
    </source>
</evidence>
<protein>
    <submittedName>
        <fullName evidence="10">Cytochrome P450 52A12</fullName>
    </submittedName>
</protein>
<dbReference type="PRINTS" id="PR00464">
    <property type="entry name" value="EP450II"/>
</dbReference>
<dbReference type="PANTHER" id="PTHR24287:SF1">
    <property type="entry name" value="P450, PUTATIVE (EUROFUNG)-RELATED"/>
    <property type="match status" value="1"/>
</dbReference>
<evidence type="ECO:0000313" key="10">
    <source>
        <dbReference type="EMBL" id="KAH7138179.1"/>
    </source>
</evidence>
<evidence type="ECO:0000256" key="8">
    <source>
        <dbReference type="PIRSR" id="PIRSR602402-1"/>
    </source>
</evidence>
<evidence type="ECO:0000256" key="4">
    <source>
        <dbReference type="ARBA" id="ARBA00022723"/>
    </source>
</evidence>
<reference evidence="10" key="1">
    <citation type="journal article" date="2021" name="Nat. Commun.">
        <title>Genetic determinants of endophytism in the Arabidopsis root mycobiome.</title>
        <authorList>
            <person name="Mesny F."/>
            <person name="Miyauchi S."/>
            <person name="Thiergart T."/>
            <person name="Pickel B."/>
            <person name="Atanasova L."/>
            <person name="Karlsson M."/>
            <person name="Huettel B."/>
            <person name="Barry K.W."/>
            <person name="Haridas S."/>
            <person name="Chen C."/>
            <person name="Bauer D."/>
            <person name="Andreopoulos W."/>
            <person name="Pangilinan J."/>
            <person name="LaButti K."/>
            <person name="Riley R."/>
            <person name="Lipzen A."/>
            <person name="Clum A."/>
            <person name="Drula E."/>
            <person name="Henrissat B."/>
            <person name="Kohler A."/>
            <person name="Grigoriev I.V."/>
            <person name="Martin F.M."/>
            <person name="Hacquard S."/>
        </authorList>
    </citation>
    <scope>NUCLEOTIDE SEQUENCE</scope>
    <source>
        <strain evidence="10">MPI-CAGE-CH-0243</strain>
    </source>
</reference>
<dbReference type="InterPro" id="IPR002974">
    <property type="entry name" value="Cyt_P450_E_CYP52_ascomycetes"/>
</dbReference>
<evidence type="ECO:0000313" key="11">
    <source>
        <dbReference type="Proteomes" id="UP000700596"/>
    </source>
</evidence>
<dbReference type="GO" id="GO:0005506">
    <property type="term" value="F:iron ion binding"/>
    <property type="evidence" value="ECO:0007669"/>
    <property type="project" value="InterPro"/>
</dbReference>
<evidence type="ECO:0000256" key="5">
    <source>
        <dbReference type="ARBA" id="ARBA00023002"/>
    </source>
</evidence>
<dbReference type="InterPro" id="IPR047146">
    <property type="entry name" value="Cyt_P450_E_CYP52_fungi"/>
</dbReference>
<feature type="binding site" description="axial binding residue" evidence="8">
    <location>
        <position position="474"/>
    </location>
    <ligand>
        <name>heme</name>
        <dbReference type="ChEBI" id="CHEBI:30413"/>
    </ligand>
    <ligandPart>
        <name>Fe</name>
        <dbReference type="ChEBI" id="CHEBI:18248"/>
    </ligandPart>
</feature>
<comment type="cofactor">
    <cofactor evidence="1 8">
        <name>heme</name>
        <dbReference type="ChEBI" id="CHEBI:30413"/>
    </cofactor>
</comment>
<dbReference type="OrthoDB" id="1470350at2759"/>
<accession>A0A9P9EJD8</accession>
<dbReference type="InterPro" id="IPR017972">
    <property type="entry name" value="Cyt_P450_CS"/>
</dbReference>
<gene>
    <name evidence="10" type="ORF">B0J11DRAFT_513751</name>
</gene>
<keyword evidence="4 8" id="KW-0479">Metal-binding</keyword>
<evidence type="ECO:0000256" key="7">
    <source>
        <dbReference type="ARBA" id="ARBA00023033"/>
    </source>
</evidence>
<evidence type="ECO:0000256" key="2">
    <source>
        <dbReference type="ARBA" id="ARBA00010617"/>
    </source>
</evidence>
<name>A0A9P9EJD8_9PLEO</name>
<dbReference type="Proteomes" id="UP000700596">
    <property type="component" value="Unassembled WGS sequence"/>
</dbReference>
<evidence type="ECO:0000256" key="9">
    <source>
        <dbReference type="RuleBase" id="RU000461"/>
    </source>
</evidence>
<keyword evidence="3 8" id="KW-0349">Heme</keyword>
<dbReference type="CDD" id="cd11063">
    <property type="entry name" value="CYP52"/>
    <property type="match status" value="1"/>
</dbReference>
<dbReference type="GO" id="GO:0020037">
    <property type="term" value="F:heme binding"/>
    <property type="evidence" value="ECO:0007669"/>
    <property type="project" value="InterPro"/>
</dbReference>
<dbReference type="AlphaFoldDB" id="A0A9P9EJD8"/>
<keyword evidence="6 8" id="KW-0408">Iron</keyword>
<dbReference type="PRINTS" id="PR00385">
    <property type="entry name" value="P450"/>
</dbReference>
<dbReference type="PANTHER" id="PTHR24287">
    <property type="entry name" value="P450, PUTATIVE (EUROFUNG)-RELATED"/>
    <property type="match status" value="1"/>
</dbReference>
<dbReference type="Gene3D" id="1.10.630.10">
    <property type="entry name" value="Cytochrome P450"/>
    <property type="match status" value="1"/>
</dbReference>
<comment type="caution">
    <text evidence="10">The sequence shown here is derived from an EMBL/GenBank/DDBJ whole genome shotgun (WGS) entry which is preliminary data.</text>
</comment>
<dbReference type="SUPFAM" id="SSF48264">
    <property type="entry name" value="Cytochrome P450"/>
    <property type="match status" value="1"/>
</dbReference>
<comment type="similarity">
    <text evidence="2 9">Belongs to the cytochrome P450 family.</text>
</comment>
<dbReference type="EMBL" id="JAGMWT010000001">
    <property type="protein sequence ID" value="KAH7138179.1"/>
    <property type="molecule type" value="Genomic_DNA"/>
</dbReference>
<keyword evidence="7 9" id="KW-0503">Monooxygenase</keyword>
<dbReference type="PRINTS" id="PR01239">
    <property type="entry name" value="EP450IICYP52"/>
</dbReference>
<sequence>MHSSLLIVLWVLFSFVIFKAYIFISNEIRHRRNARRLGCGIPPWVMPQDPLGISNIRKMLAADRELRMGPHVHNVAMTAMEKNGPQFGTFRQNILGGRFLFTVDPKIIQTVLAHQFKDFGLGEIRHNNFRPLLGDGIFGADGKQWEHSRALLRPQFVREQVSDLDLEERHVQNMLRALPIRENGWTDVNDLKTLFFRLTLDTATEFLYGQSVHTQLADLPGQSRAEYAIGNDAREFADAFDAAQQAIAESTRYGNMYWLGHNAKYKEDCRRCHNFIDRYVQQAIVRVKSGEKKTSNNGKPVYVFLDALAETTSNPVELRQEVLNILLAGRDTTAGLLSFLFMSLEQHPGVFKKLREIVLEEFGTYRNPKEITFSGLKSCNYLQWVLHETLRLYPIVPIDSRRALTDTTLPTGGGPDGRSPIYVREGTQVDYCVYSMHRRKDLWGPDADDFRPERWDGRRHGWEYLPFNGGPRICIGQQFALTEAGYVTVRLLQRFESIEGVGNTWEPVEKGGLGWNRLYLALTMSPADGVKLRLKEASE</sequence>
<dbReference type="InterPro" id="IPR036396">
    <property type="entry name" value="Cyt_P450_sf"/>
</dbReference>
<organism evidence="10 11">
    <name type="scientific">Dendryphion nanum</name>
    <dbReference type="NCBI Taxonomy" id="256645"/>
    <lineage>
        <taxon>Eukaryota</taxon>
        <taxon>Fungi</taxon>
        <taxon>Dikarya</taxon>
        <taxon>Ascomycota</taxon>
        <taxon>Pezizomycotina</taxon>
        <taxon>Dothideomycetes</taxon>
        <taxon>Pleosporomycetidae</taxon>
        <taxon>Pleosporales</taxon>
        <taxon>Torulaceae</taxon>
        <taxon>Dendryphion</taxon>
    </lineage>
</organism>
<proteinExistence type="inferred from homology"/>
<dbReference type="Pfam" id="PF00067">
    <property type="entry name" value="p450"/>
    <property type="match status" value="1"/>
</dbReference>
<evidence type="ECO:0000256" key="1">
    <source>
        <dbReference type="ARBA" id="ARBA00001971"/>
    </source>
</evidence>
<dbReference type="InterPro" id="IPR001128">
    <property type="entry name" value="Cyt_P450"/>
</dbReference>
<dbReference type="InterPro" id="IPR002402">
    <property type="entry name" value="Cyt_P450_E_grp-II"/>
</dbReference>
<dbReference type="GO" id="GO:0016712">
    <property type="term" value="F:oxidoreductase activity, acting on paired donors, with incorporation or reduction of molecular oxygen, reduced flavin or flavoprotein as one donor, and incorporation of one atom of oxygen"/>
    <property type="evidence" value="ECO:0007669"/>
    <property type="project" value="InterPro"/>
</dbReference>
<evidence type="ECO:0000256" key="3">
    <source>
        <dbReference type="ARBA" id="ARBA00022617"/>
    </source>
</evidence>